<dbReference type="InterPro" id="IPR024072">
    <property type="entry name" value="DHFR-like_dom_sf"/>
</dbReference>
<feature type="compositionally biased region" description="Low complexity" evidence="1">
    <location>
        <begin position="12"/>
        <end position="22"/>
    </location>
</feature>
<sequence>MAPQRPDRPEDPAAAGAQAPQGRVTWGFTASLDGFIAGPEHDMAWLEACPPMDGEVVARLAEPVGVIISGRRGYDAAVAQAAERGELTSEAYGGAWGGVEIVLTHRPEELAGDPSVTALDVDVAEAIRRAHELADGKDVQIISADIARQALELDLVDELQIFSAPVMLGDGTRAFSVPGGRRIDWELVGSIPGAEAGFGRLYRPRGTAGSGAAAGSSGAGWTGTARLPRGEPGRGPRSRWLSGR</sequence>
<feature type="region of interest" description="Disordered" evidence="1">
    <location>
        <begin position="207"/>
        <end position="244"/>
    </location>
</feature>
<keyword evidence="4" id="KW-1185">Reference proteome</keyword>
<dbReference type="PANTHER" id="PTHR38011:SF12">
    <property type="entry name" value="BIFUNCTIONAL DEAMINASE-REDUCTASE DOMAIN PROTEIN"/>
    <property type="match status" value="1"/>
</dbReference>
<dbReference type="InterPro" id="IPR002734">
    <property type="entry name" value="RibDG_C"/>
</dbReference>
<evidence type="ECO:0000256" key="1">
    <source>
        <dbReference type="SAM" id="MobiDB-lite"/>
    </source>
</evidence>
<evidence type="ECO:0000313" key="4">
    <source>
        <dbReference type="Proteomes" id="UP001144451"/>
    </source>
</evidence>
<dbReference type="RefSeq" id="WP_241237514.1">
    <property type="nucleotide sequence ID" value="NZ_BSDQ01000001.1"/>
</dbReference>
<dbReference type="Pfam" id="PF01872">
    <property type="entry name" value="RibD_C"/>
    <property type="match status" value="1"/>
</dbReference>
<feature type="domain" description="Bacterial bifunctional deaminase-reductase C-terminal" evidence="2">
    <location>
        <begin position="24"/>
        <end position="189"/>
    </location>
</feature>
<protein>
    <submittedName>
        <fullName evidence="3">Dihydrofolate reductase</fullName>
    </submittedName>
</protein>
<dbReference type="EMBL" id="BSDQ01000001">
    <property type="protein sequence ID" value="GLI32096.1"/>
    <property type="molecule type" value="Genomic_DNA"/>
</dbReference>
<comment type="caution">
    <text evidence="3">The sequence shown here is derived from an EMBL/GenBank/DDBJ whole genome shotgun (WGS) entry which is preliminary data.</text>
</comment>
<feature type="region of interest" description="Disordered" evidence="1">
    <location>
        <begin position="1"/>
        <end position="22"/>
    </location>
</feature>
<dbReference type="Gene3D" id="3.40.430.10">
    <property type="entry name" value="Dihydrofolate Reductase, subunit A"/>
    <property type="match status" value="1"/>
</dbReference>
<dbReference type="SUPFAM" id="SSF53597">
    <property type="entry name" value="Dihydrofolate reductase-like"/>
    <property type="match status" value="1"/>
</dbReference>
<organism evidence="3 4">
    <name type="scientific">Brachybacterium conglomeratum</name>
    <dbReference type="NCBI Taxonomy" id="47846"/>
    <lineage>
        <taxon>Bacteria</taxon>
        <taxon>Bacillati</taxon>
        <taxon>Actinomycetota</taxon>
        <taxon>Actinomycetes</taxon>
        <taxon>Micrococcales</taxon>
        <taxon>Dermabacteraceae</taxon>
        <taxon>Brachybacterium</taxon>
    </lineage>
</organism>
<accession>A0ABQ5RL57</accession>
<dbReference type="Proteomes" id="UP001144451">
    <property type="component" value="Unassembled WGS sequence"/>
</dbReference>
<feature type="compositionally biased region" description="Low complexity" evidence="1">
    <location>
        <begin position="207"/>
        <end position="216"/>
    </location>
</feature>
<evidence type="ECO:0000313" key="3">
    <source>
        <dbReference type="EMBL" id="GLI32096.1"/>
    </source>
</evidence>
<feature type="compositionally biased region" description="Basic and acidic residues" evidence="1">
    <location>
        <begin position="1"/>
        <end position="11"/>
    </location>
</feature>
<evidence type="ECO:0000259" key="2">
    <source>
        <dbReference type="Pfam" id="PF01872"/>
    </source>
</evidence>
<dbReference type="PANTHER" id="PTHR38011">
    <property type="entry name" value="DIHYDROFOLATE REDUCTASE FAMILY PROTEIN (AFU_ORTHOLOGUE AFUA_8G06820)"/>
    <property type="match status" value="1"/>
</dbReference>
<gene>
    <name evidence="3" type="ORF">BCONGLO52_29370</name>
</gene>
<reference evidence="3" key="1">
    <citation type="submission" date="2022-12" db="EMBL/GenBank/DDBJ databases">
        <title>Reference genome sequencing for broad-spectrum identification of bacterial and archaeal isolates by mass spectrometry.</title>
        <authorList>
            <person name="Sekiguchi Y."/>
            <person name="Tourlousse D.M."/>
        </authorList>
    </citation>
    <scope>NUCLEOTIDE SEQUENCE</scope>
    <source>
        <strain evidence="3">5-2</strain>
    </source>
</reference>
<dbReference type="InterPro" id="IPR050765">
    <property type="entry name" value="Riboflavin_Biosynth_HTPR"/>
</dbReference>
<dbReference type="GeneID" id="78119832"/>
<proteinExistence type="predicted"/>
<name>A0ABQ5RL57_9MICO</name>